<dbReference type="EMBL" id="CYKH01000215">
    <property type="protein sequence ID" value="CUE93367.1"/>
    <property type="molecule type" value="Genomic_DNA"/>
</dbReference>
<feature type="domain" description="PPIase cyclophilin-type" evidence="2">
    <location>
        <begin position="68"/>
        <end position="128"/>
    </location>
</feature>
<reference evidence="4" key="1">
    <citation type="submission" date="2015-09" db="EMBL/GenBank/DDBJ databases">
        <authorList>
            <consortium name="Pathogen Informatics"/>
        </authorList>
    </citation>
    <scope>NUCLEOTIDE SEQUENCE [LARGE SCALE GENOMIC DNA]</scope>
    <source>
        <strain evidence="4">Lake Konstanz</strain>
    </source>
</reference>
<dbReference type="AlphaFoldDB" id="A0A0S4IQR4"/>
<evidence type="ECO:0000313" key="3">
    <source>
        <dbReference type="EMBL" id="CUE93367.1"/>
    </source>
</evidence>
<dbReference type="PROSITE" id="PS50072">
    <property type="entry name" value="CSA_PPIASE_2"/>
    <property type="match status" value="1"/>
</dbReference>
<evidence type="ECO:0000313" key="4">
    <source>
        <dbReference type="Proteomes" id="UP000051952"/>
    </source>
</evidence>
<accession>A0A0S4IQR4</accession>
<dbReference type="GO" id="GO:0003755">
    <property type="term" value="F:peptidyl-prolyl cis-trans isomerase activity"/>
    <property type="evidence" value="ECO:0007669"/>
    <property type="project" value="InterPro"/>
</dbReference>
<dbReference type="Proteomes" id="UP000051952">
    <property type="component" value="Unassembled WGS sequence"/>
</dbReference>
<protein>
    <recommendedName>
        <fullName evidence="2">PPIase cyclophilin-type domain-containing protein</fullName>
    </recommendedName>
</protein>
<feature type="region of interest" description="Disordered" evidence="1">
    <location>
        <begin position="1"/>
        <end position="26"/>
    </location>
</feature>
<dbReference type="GO" id="GO:0005737">
    <property type="term" value="C:cytoplasm"/>
    <property type="evidence" value="ECO:0007669"/>
    <property type="project" value="TreeGrafter"/>
</dbReference>
<dbReference type="PANTHER" id="PTHR11071:SF561">
    <property type="entry name" value="PEPTIDYL-PROLYL CIS-TRANS ISOMERASE D-RELATED"/>
    <property type="match status" value="1"/>
</dbReference>
<dbReference type="Gene3D" id="2.40.100.10">
    <property type="entry name" value="Cyclophilin-like"/>
    <property type="match status" value="2"/>
</dbReference>
<feature type="region of interest" description="Disordered" evidence="1">
    <location>
        <begin position="192"/>
        <end position="290"/>
    </location>
</feature>
<dbReference type="OrthoDB" id="408413at2759"/>
<feature type="compositionally biased region" description="Low complexity" evidence="1">
    <location>
        <begin position="212"/>
        <end position="247"/>
    </location>
</feature>
<dbReference type="PANTHER" id="PTHR11071">
    <property type="entry name" value="PEPTIDYL-PROLYL CIS-TRANS ISOMERASE"/>
    <property type="match status" value="1"/>
</dbReference>
<evidence type="ECO:0000259" key="2">
    <source>
        <dbReference type="PROSITE" id="PS50072"/>
    </source>
</evidence>
<evidence type="ECO:0000256" key="1">
    <source>
        <dbReference type="SAM" id="MobiDB-lite"/>
    </source>
</evidence>
<gene>
    <name evidence="3" type="ORF">BSAL_03805c</name>
</gene>
<sequence>SSRKIKSSVSGGSQLGDYTPSSAMSFDEDDLQVMKKRYQDIEERRLREWENYQRSHRSSLEHSSAKAFLDIAINDVPAGRLVIELFEDIVPLTVDNFRSLITGSSPFDPSEALTAPKLDYVDSCVYRVDTGKSRCVFLKVVDGLGLLEKIESVPVDRVGAPLTPITITFCGALTGAKPPGVFEPVVRSSATLKEPQLDAQDSVEVGSDGLLSPSSQQQQQQPSESNENSTRQQEETAAVEAASASTVGETVLPQPLPTADEGSDHNNTNGDDETIPVILSNPSPPATIEN</sequence>
<dbReference type="GO" id="GO:0016018">
    <property type="term" value="F:cyclosporin A binding"/>
    <property type="evidence" value="ECO:0007669"/>
    <property type="project" value="TreeGrafter"/>
</dbReference>
<dbReference type="Pfam" id="PF00160">
    <property type="entry name" value="Pro_isomerase"/>
    <property type="match status" value="1"/>
</dbReference>
<dbReference type="GO" id="GO:0006457">
    <property type="term" value="P:protein folding"/>
    <property type="evidence" value="ECO:0007669"/>
    <property type="project" value="TreeGrafter"/>
</dbReference>
<keyword evidence="4" id="KW-1185">Reference proteome</keyword>
<dbReference type="SUPFAM" id="SSF50891">
    <property type="entry name" value="Cyclophilin-like"/>
    <property type="match status" value="1"/>
</dbReference>
<proteinExistence type="predicted"/>
<feature type="non-terminal residue" evidence="3">
    <location>
        <position position="1"/>
    </location>
</feature>
<dbReference type="InterPro" id="IPR029000">
    <property type="entry name" value="Cyclophilin-like_dom_sf"/>
</dbReference>
<dbReference type="InterPro" id="IPR002130">
    <property type="entry name" value="Cyclophilin-type_PPIase_dom"/>
</dbReference>
<organism evidence="3 4">
    <name type="scientific">Bodo saltans</name>
    <name type="common">Flagellated protozoan</name>
    <dbReference type="NCBI Taxonomy" id="75058"/>
    <lineage>
        <taxon>Eukaryota</taxon>
        <taxon>Discoba</taxon>
        <taxon>Euglenozoa</taxon>
        <taxon>Kinetoplastea</taxon>
        <taxon>Metakinetoplastina</taxon>
        <taxon>Eubodonida</taxon>
        <taxon>Bodonidae</taxon>
        <taxon>Bodo</taxon>
    </lineage>
</organism>
<name>A0A0S4IQR4_BODSA</name>
<dbReference type="VEuPathDB" id="TriTrypDB:BSAL_03805c"/>